<reference evidence="3" key="1">
    <citation type="journal article" date="2013" name="PLoS ONE">
        <title>Metagenomic insights into the carbohydrate-active enzymes carried by the microorganisms adhering to solid digesta in the rumen of cows.</title>
        <authorList>
            <person name="Wang L."/>
            <person name="Hatem A."/>
            <person name="Catalyurek U.V."/>
            <person name="Morrison M."/>
            <person name="Yu Z."/>
        </authorList>
    </citation>
    <scope>NUCLEOTIDE SEQUENCE</scope>
</reference>
<organism evidence="3">
    <name type="scientific">uncultured bacterium Contigcl_24</name>
    <dbReference type="NCBI Taxonomy" id="1393668"/>
    <lineage>
        <taxon>Bacteria</taxon>
        <taxon>environmental samples</taxon>
    </lineage>
</organism>
<dbReference type="AlphaFoldDB" id="W0FRG9"/>
<dbReference type="InterPro" id="IPR018711">
    <property type="entry name" value="NAGPA"/>
</dbReference>
<keyword evidence="1" id="KW-0472">Membrane</keyword>
<evidence type="ECO:0000259" key="2">
    <source>
        <dbReference type="Pfam" id="PF09992"/>
    </source>
</evidence>
<sequence>MAYFQDIFQTAPPFLQFPAVLKKRPANGTMHLIGSDIQGVIHMTLRVRKAVCLLWAFFLLMPAFTTAEESGYTFRKTADVAGYFSDTLQYTIESVKINDTKVYLTRIWMEDPGRQIRKAISPWHEHLAKSEDLAAQIPEAALAINGSGYVSKSYPWIPETYPGTSPDYYFTPLGSLTLLDGETLRNLEGVPYTGLTLQSDGLHMHVAEDNEAVLAASPTQTWSFYEQCPLIRDGESILDREWDFANRRAIRTIIAKLDDHNYVILTVTSQHGLTLPVCTDFLLGEFAPEWAFNLDGGPSSALIRREYGKKKQKLVYGSGQKVVDVMAFTELPRE</sequence>
<feature type="transmembrane region" description="Helical" evidence="1">
    <location>
        <begin position="50"/>
        <end position="67"/>
    </location>
</feature>
<evidence type="ECO:0000313" key="3">
    <source>
        <dbReference type="EMBL" id="AHF25635.1"/>
    </source>
</evidence>
<dbReference type="Pfam" id="PF09992">
    <property type="entry name" value="NAGPA"/>
    <property type="match status" value="1"/>
</dbReference>
<accession>W0FRG9</accession>
<keyword evidence="1" id="KW-1133">Transmembrane helix</keyword>
<dbReference type="EMBL" id="KC246844">
    <property type="protein sequence ID" value="AHF25635.1"/>
    <property type="molecule type" value="Genomic_DNA"/>
</dbReference>
<evidence type="ECO:0000256" key="1">
    <source>
        <dbReference type="SAM" id="Phobius"/>
    </source>
</evidence>
<name>W0FRG9_9BACT</name>
<feature type="domain" description="Phosphodiester glycosidase" evidence="2">
    <location>
        <begin position="141"/>
        <end position="324"/>
    </location>
</feature>
<protein>
    <recommendedName>
        <fullName evidence="2">Phosphodiester glycosidase domain-containing protein</fullName>
    </recommendedName>
</protein>
<keyword evidence="1" id="KW-0812">Transmembrane</keyword>
<proteinExistence type="predicted"/>